<protein>
    <recommendedName>
        <fullName evidence="12">ABC transporter ATP-binding protein</fullName>
    </recommendedName>
</protein>
<dbReference type="PROSITE" id="PS00211">
    <property type="entry name" value="ABC_TRANSPORTER_1"/>
    <property type="match status" value="1"/>
</dbReference>
<dbReference type="InterPro" id="IPR003439">
    <property type="entry name" value="ABC_transporter-like_ATP-bd"/>
</dbReference>
<dbReference type="InterPro" id="IPR003593">
    <property type="entry name" value="AAA+_ATPase"/>
</dbReference>
<dbReference type="PROSITE" id="PS50893">
    <property type="entry name" value="ABC_TRANSPORTER_2"/>
    <property type="match status" value="1"/>
</dbReference>
<keyword evidence="2 7" id="KW-0812">Transmembrane</keyword>
<keyword evidence="3" id="KW-0547">Nucleotide-binding</keyword>
<evidence type="ECO:0000256" key="1">
    <source>
        <dbReference type="ARBA" id="ARBA00004651"/>
    </source>
</evidence>
<feature type="transmembrane region" description="Helical" evidence="7">
    <location>
        <begin position="251"/>
        <end position="274"/>
    </location>
</feature>
<evidence type="ECO:0000259" key="9">
    <source>
        <dbReference type="PROSITE" id="PS50929"/>
    </source>
</evidence>
<evidence type="ECO:0000256" key="5">
    <source>
        <dbReference type="ARBA" id="ARBA00022989"/>
    </source>
</evidence>
<dbReference type="SMART" id="SM00382">
    <property type="entry name" value="AAA"/>
    <property type="match status" value="1"/>
</dbReference>
<comment type="subcellular location">
    <subcellularLocation>
        <location evidence="1">Cell membrane</location>
        <topology evidence="1">Multi-pass membrane protein</topology>
    </subcellularLocation>
</comment>
<dbReference type="PANTHER" id="PTHR24221:SF654">
    <property type="entry name" value="ATP-BINDING CASSETTE SUB-FAMILY B MEMBER 6"/>
    <property type="match status" value="1"/>
</dbReference>
<dbReference type="SUPFAM" id="SSF52540">
    <property type="entry name" value="P-loop containing nucleoside triphosphate hydrolases"/>
    <property type="match status" value="1"/>
</dbReference>
<dbReference type="Gene3D" id="3.40.50.300">
    <property type="entry name" value="P-loop containing nucleotide triphosphate hydrolases"/>
    <property type="match status" value="1"/>
</dbReference>
<keyword evidence="6 7" id="KW-0472">Membrane</keyword>
<dbReference type="InterPro" id="IPR017871">
    <property type="entry name" value="ABC_transporter-like_CS"/>
</dbReference>
<dbReference type="Proteomes" id="UP001321542">
    <property type="component" value="Chromosome"/>
</dbReference>
<gene>
    <name evidence="10" type="ORF">SGFS_037070</name>
</gene>
<dbReference type="EMBL" id="AP018448">
    <property type="protein sequence ID" value="BBC32413.1"/>
    <property type="molecule type" value="Genomic_DNA"/>
</dbReference>
<reference evidence="10 11" key="1">
    <citation type="journal article" date="2010" name="ChemBioChem">
        <title>Cloning and characterization of the biosynthetic gene cluster of 16-membered macrolide antibiotic FD-891: involvement of a dual functional cytochrome P450 monooxygenase catalyzing epoxidation and hydroxylation.</title>
        <authorList>
            <person name="Kudo F."/>
            <person name="Motegi A."/>
            <person name="Mizoue K."/>
            <person name="Eguchi T."/>
        </authorList>
    </citation>
    <scope>NUCLEOTIDE SEQUENCE [LARGE SCALE GENOMIC DNA]</scope>
    <source>
        <strain evidence="10 11">A-8890</strain>
    </source>
</reference>
<feature type="transmembrane region" description="Helical" evidence="7">
    <location>
        <begin position="280"/>
        <end position="299"/>
    </location>
</feature>
<organism evidence="10 11">
    <name type="scientific">Streptomyces graminofaciens</name>
    <dbReference type="NCBI Taxonomy" id="68212"/>
    <lineage>
        <taxon>Bacteria</taxon>
        <taxon>Bacillati</taxon>
        <taxon>Actinomycetota</taxon>
        <taxon>Actinomycetes</taxon>
        <taxon>Kitasatosporales</taxon>
        <taxon>Streptomycetaceae</taxon>
        <taxon>Streptomyces</taxon>
    </lineage>
</organism>
<feature type="transmembrane region" description="Helical" evidence="7">
    <location>
        <begin position="162"/>
        <end position="183"/>
    </location>
</feature>
<dbReference type="PANTHER" id="PTHR24221">
    <property type="entry name" value="ATP-BINDING CASSETTE SUB-FAMILY B"/>
    <property type="match status" value="1"/>
</dbReference>
<feature type="domain" description="ABC transmembrane type-1" evidence="9">
    <location>
        <begin position="21"/>
        <end position="298"/>
    </location>
</feature>
<evidence type="ECO:0000256" key="4">
    <source>
        <dbReference type="ARBA" id="ARBA00022840"/>
    </source>
</evidence>
<dbReference type="Pfam" id="PF00664">
    <property type="entry name" value="ABC_membrane"/>
    <property type="match status" value="1"/>
</dbReference>
<keyword evidence="5 7" id="KW-1133">Transmembrane helix</keyword>
<dbReference type="RefSeq" id="WP_286251537.1">
    <property type="nucleotide sequence ID" value="NZ_AP018448.1"/>
</dbReference>
<dbReference type="InterPro" id="IPR039421">
    <property type="entry name" value="Type_1_exporter"/>
</dbReference>
<feature type="transmembrane region" description="Helical" evidence="7">
    <location>
        <begin position="21"/>
        <end position="41"/>
    </location>
</feature>
<dbReference type="Pfam" id="PF00005">
    <property type="entry name" value="ABC_tran"/>
    <property type="match status" value="1"/>
</dbReference>
<dbReference type="InterPro" id="IPR027417">
    <property type="entry name" value="P-loop_NTPase"/>
</dbReference>
<keyword evidence="11" id="KW-1185">Reference proteome</keyword>
<evidence type="ECO:0000256" key="3">
    <source>
        <dbReference type="ARBA" id="ARBA00022741"/>
    </source>
</evidence>
<feature type="transmembrane region" description="Helical" evidence="7">
    <location>
        <begin position="137"/>
        <end position="156"/>
    </location>
</feature>
<dbReference type="InterPro" id="IPR011527">
    <property type="entry name" value="ABC1_TM_dom"/>
</dbReference>
<evidence type="ECO:0000313" key="11">
    <source>
        <dbReference type="Proteomes" id="UP001321542"/>
    </source>
</evidence>
<keyword evidence="4" id="KW-0067">ATP-binding</keyword>
<evidence type="ECO:0000256" key="6">
    <source>
        <dbReference type="ARBA" id="ARBA00023136"/>
    </source>
</evidence>
<dbReference type="CDD" id="cd07346">
    <property type="entry name" value="ABC_6TM_exporters"/>
    <property type="match status" value="1"/>
</dbReference>
<feature type="transmembrane region" description="Helical" evidence="7">
    <location>
        <begin position="61"/>
        <end position="86"/>
    </location>
</feature>
<dbReference type="PROSITE" id="PS50929">
    <property type="entry name" value="ABC_TM1F"/>
    <property type="match status" value="1"/>
</dbReference>
<feature type="domain" description="ABC transporter" evidence="8">
    <location>
        <begin position="337"/>
        <end position="570"/>
    </location>
</feature>
<evidence type="ECO:0000313" key="10">
    <source>
        <dbReference type="EMBL" id="BBC32413.1"/>
    </source>
</evidence>
<reference evidence="10 11" key="2">
    <citation type="journal article" date="2023" name="ChemBioChem">
        <title>Acyltransferase Domain Exchange between Two Independent Type I Polyketide Synthases in the Same Producer Strain of Macrolide Antibiotics.</title>
        <authorList>
            <person name="Kudo F."/>
            <person name="Kishikawa K."/>
            <person name="Tsuboi K."/>
            <person name="Kido T."/>
            <person name="Usui T."/>
            <person name="Hashimoto J."/>
            <person name="Shin-Ya K."/>
            <person name="Miyanaga A."/>
            <person name="Eguchi T."/>
        </authorList>
    </citation>
    <scope>NUCLEOTIDE SEQUENCE [LARGE SCALE GENOMIC DNA]</scope>
    <source>
        <strain evidence="10 11">A-8890</strain>
    </source>
</reference>
<name>A0ABN5VJ85_9ACTN</name>
<dbReference type="InterPro" id="IPR036640">
    <property type="entry name" value="ABC1_TM_sf"/>
</dbReference>
<dbReference type="Gene3D" id="1.20.1560.10">
    <property type="entry name" value="ABC transporter type 1, transmembrane domain"/>
    <property type="match status" value="1"/>
</dbReference>
<evidence type="ECO:0000259" key="8">
    <source>
        <dbReference type="PROSITE" id="PS50893"/>
    </source>
</evidence>
<evidence type="ECO:0000256" key="7">
    <source>
        <dbReference type="SAM" id="Phobius"/>
    </source>
</evidence>
<evidence type="ECO:0008006" key="12">
    <source>
        <dbReference type="Google" id="ProtNLM"/>
    </source>
</evidence>
<dbReference type="SUPFAM" id="SSF90123">
    <property type="entry name" value="ABC transporter transmembrane region"/>
    <property type="match status" value="1"/>
</dbReference>
<proteinExistence type="predicted"/>
<evidence type="ECO:0000256" key="2">
    <source>
        <dbReference type="ARBA" id="ARBA00022692"/>
    </source>
</evidence>
<sequence>MAAEKAALGAILRPIKGRLRWAIAAQAVSAAAGVVPFIAIAELGRILLDDGPDRDGDAWTVTAIGAGALLIRLVFLLASGAVSHFADNELQLHIRRGLVDRLGRVPLGWFSSRNSGQVKKAVQDDVEAMHHLIAHSMLDMTAATVVPATSLAYLFWVDWRMTLVTITPLIVGLSLYSATMAGMSKHLPEYDRAMGRINGSAVEFVQGIAVVKTFGQTRRAHREFASAADDFSSFFRSWVKSTQSSKAAAEIVLSPVAGLVATLVGGALFVTQGWLDAVDLLPFALIGVGLTAPILSLFYSSYDLRIAKGAAERVTEILDTEELPVPDDPSVPVDNHVSYRGVRFSYDGKQDAVAGVDLELALGTVTALVGPSGSGKSTLATLLPRFGDVTGGAIRIGGVDIREMPLEDLYRRVAFVFQDVRLTQDTVAENIRMARPDASLDEVRAAARAACVDDVIEALPQGYDSVIGQDARLSGGQAQRVSIARALLADTPVIVLDEAAAYADPHSEAAVQDALSELTRGKIVLMIAHRLSSVVGADQIAVLEDGKIVERGRHEELVAADGRYARMWHAHERTARWQPHGPAPDSTALTDIAAASATSTASVVGTATGGNS</sequence>
<accession>A0ABN5VJ85</accession>